<dbReference type="InterPro" id="IPR050783">
    <property type="entry name" value="Oxylipin_biosynth_metab"/>
</dbReference>
<dbReference type="InterPro" id="IPR010255">
    <property type="entry name" value="Haem_peroxidase_sf"/>
</dbReference>
<evidence type="ECO:0000313" key="6">
    <source>
        <dbReference type="EMBL" id="SEG52265.1"/>
    </source>
</evidence>
<reference evidence="7" key="1">
    <citation type="submission" date="2016-10" db="EMBL/GenBank/DDBJ databases">
        <authorList>
            <person name="Varghese N."/>
            <person name="Submissions S."/>
        </authorList>
    </citation>
    <scope>NUCLEOTIDE SEQUENCE [LARGE SCALE GENOMIC DNA]</scope>
    <source>
        <strain evidence="7">DSM 43163</strain>
    </source>
</reference>
<evidence type="ECO:0000256" key="5">
    <source>
        <dbReference type="SAM" id="MobiDB-lite"/>
    </source>
</evidence>
<feature type="region of interest" description="Disordered" evidence="5">
    <location>
        <begin position="1"/>
        <end position="24"/>
    </location>
</feature>
<keyword evidence="7" id="KW-1185">Reference proteome</keyword>
<dbReference type="RefSeq" id="WP_103938557.1">
    <property type="nucleotide sequence ID" value="NZ_FNVO01000006.1"/>
</dbReference>
<dbReference type="OrthoDB" id="9765610at2"/>
<dbReference type="PANTHER" id="PTHR11903:SF39">
    <property type="entry name" value="PROSTAGLANDIN G_H SYNTHASE 2-LIKE"/>
    <property type="match status" value="1"/>
</dbReference>
<dbReference type="Proteomes" id="UP000236723">
    <property type="component" value="Unassembled WGS sequence"/>
</dbReference>
<proteinExistence type="predicted"/>
<dbReference type="GO" id="GO:0006631">
    <property type="term" value="P:fatty acid metabolic process"/>
    <property type="evidence" value="ECO:0007669"/>
    <property type="project" value="UniProtKB-ARBA"/>
</dbReference>
<evidence type="ECO:0000256" key="2">
    <source>
        <dbReference type="ARBA" id="ARBA00022964"/>
    </source>
</evidence>
<name>A0A1H6AW39_9ACTN</name>
<dbReference type="InterPro" id="IPR019791">
    <property type="entry name" value="Haem_peroxidase_animal"/>
</dbReference>
<gene>
    <name evidence="6" type="ORF">SAMN04489712_10618</name>
</gene>
<dbReference type="CDD" id="cd09816">
    <property type="entry name" value="prostaglandin_endoperoxide_synthase"/>
    <property type="match status" value="1"/>
</dbReference>
<keyword evidence="3" id="KW-0560">Oxidoreductase</keyword>
<dbReference type="Gene3D" id="1.10.640.10">
    <property type="entry name" value="Haem peroxidase domain superfamily, animal type"/>
    <property type="match status" value="1"/>
</dbReference>
<keyword evidence="1" id="KW-0479">Metal-binding</keyword>
<accession>A0A1H6AW39</accession>
<protein>
    <submittedName>
        <fullName evidence="6">Prostaglandin-endoperoxide synthase 2</fullName>
    </submittedName>
</protein>
<dbReference type="PANTHER" id="PTHR11903">
    <property type="entry name" value="PROSTAGLANDIN G/H SYNTHASE"/>
    <property type="match status" value="1"/>
</dbReference>
<dbReference type="EMBL" id="FNVO01000006">
    <property type="protein sequence ID" value="SEG52265.1"/>
    <property type="molecule type" value="Genomic_DNA"/>
</dbReference>
<dbReference type="PRINTS" id="PR00457">
    <property type="entry name" value="ANPEROXIDASE"/>
</dbReference>
<dbReference type="GO" id="GO:0046872">
    <property type="term" value="F:metal ion binding"/>
    <property type="evidence" value="ECO:0007669"/>
    <property type="project" value="UniProtKB-KW"/>
</dbReference>
<dbReference type="GO" id="GO:0005737">
    <property type="term" value="C:cytoplasm"/>
    <property type="evidence" value="ECO:0007669"/>
    <property type="project" value="TreeGrafter"/>
</dbReference>
<dbReference type="Pfam" id="PF03098">
    <property type="entry name" value="An_peroxidase"/>
    <property type="match status" value="1"/>
</dbReference>
<dbReference type="GO" id="GO:0020037">
    <property type="term" value="F:heme binding"/>
    <property type="evidence" value="ECO:0007669"/>
    <property type="project" value="InterPro"/>
</dbReference>
<evidence type="ECO:0000256" key="4">
    <source>
        <dbReference type="ARBA" id="ARBA00023004"/>
    </source>
</evidence>
<evidence type="ECO:0000313" key="7">
    <source>
        <dbReference type="Proteomes" id="UP000236723"/>
    </source>
</evidence>
<dbReference type="GO" id="GO:0004666">
    <property type="term" value="F:prostaglandin-endoperoxide synthase activity"/>
    <property type="evidence" value="ECO:0007669"/>
    <property type="project" value="TreeGrafter"/>
</dbReference>
<organism evidence="6 7">
    <name type="scientific">Thermomonospora echinospora</name>
    <dbReference type="NCBI Taxonomy" id="1992"/>
    <lineage>
        <taxon>Bacteria</taxon>
        <taxon>Bacillati</taxon>
        <taxon>Actinomycetota</taxon>
        <taxon>Actinomycetes</taxon>
        <taxon>Streptosporangiales</taxon>
        <taxon>Thermomonosporaceae</taxon>
        <taxon>Thermomonospora</taxon>
    </lineage>
</organism>
<evidence type="ECO:0000256" key="1">
    <source>
        <dbReference type="ARBA" id="ARBA00022723"/>
    </source>
</evidence>
<dbReference type="GO" id="GO:0006979">
    <property type="term" value="P:response to oxidative stress"/>
    <property type="evidence" value="ECO:0007669"/>
    <property type="project" value="InterPro"/>
</dbReference>
<dbReference type="PROSITE" id="PS50292">
    <property type="entry name" value="PEROXIDASE_3"/>
    <property type="match status" value="1"/>
</dbReference>
<dbReference type="SUPFAM" id="SSF48113">
    <property type="entry name" value="Heme-dependent peroxidases"/>
    <property type="match status" value="1"/>
</dbReference>
<keyword evidence="4" id="KW-0408">Iron</keyword>
<keyword evidence="2" id="KW-0223">Dioxygenase</keyword>
<dbReference type="GO" id="GO:0016702">
    <property type="term" value="F:oxidoreductase activity, acting on single donors with incorporation of molecular oxygen, incorporation of two atoms of oxygen"/>
    <property type="evidence" value="ECO:0007669"/>
    <property type="project" value="TreeGrafter"/>
</dbReference>
<dbReference type="InterPro" id="IPR037120">
    <property type="entry name" value="Haem_peroxidase_sf_animal"/>
</dbReference>
<sequence length="547" mass="60771">MADGGTEAKGTGDGGTEAGGTRVKARGIATDGAVNRLRFLALTHGRPLWRLAESVTPVRRRLNAALIDSAVREMPGRPEPLSTRSDYTSWSSLTDRSFMARHLPPVPGGDADAGRPTPEQAADLFTRGEEMIPCPRSTVLFAYFAQWFTDGFLRGDTREPRDPRVNTSNHEIDVNPVYGLDEEATAAIRAFEGGLLKSQLVNGGEFPPYLCEQGKIKSEFSALSAAKFDVLDDARRDTLFATGGDRGNVQVGFTMFTVLFLREHNRVARLLAARHPRWDDERLFQTARNIVIALVIKLVVEEYINHITPYHFRFLLDPRLTTRLARAPWHRQNWASVEFNLVYRWHSLIPSTLIVGDRELPLAATLFGSALIPEAGLGRLFEDASEQRAGRIGLFNTDPALREVDMASIAGSRALRLASYNDYRAHCRFPRVRRFEQISGDPRVSGALRELYRGVDDIDLYVGLFAEEPGSAKAILPPLLTKIIAIDAFSQALTNPLLAPRVLSAETFSPLGMEIIGSTRTVSDILHRNVPEDPQPRFVSMTWRGAR</sequence>
<dbReference type="AlphaFoldDB" id="A0A1H6AW39"/>
<evidence type="ECO:0000256" key="3">
    <source>
        <dbReference type="ARBA" id="ARBA00023002"/>
    </source>
</evidence>
<dbReference type="GO" id="GO:0004601">
    <property type="term" value="F:peroxidase activity"/>
    <property type="evidence" value="ECO:0007669"/>
    <property type="project" value="InterPro"/>
</dbReference>